<dbReference type="EMBL" id="UINC01079167">
    <property type="protein sequence ID" value="SVC20907.1"/>
    <property type="molecule type" value="Genomic_DNA"/>
</dbReference>
<evidence type="ECO:0000256" key="4">
    <source>
        <dbReference type="ARBA" id="ARBA00023004"/>
    </source>
</evidence>
<keyword evidence="4" id="KW-0408">Iron</keyword>
<dbReference type="Gene3D" id="3.10.20.600">
    <property type="match status" value="1"/>
</dbReference>
<dbReference type="PANTHER" id="PTHR43578">
    <property type="entry name" value="NADH-QUINONE OXIDOREDUCTASE SUBUNIT F"/>
    <property type="match status" value="1"/>
</dbReference>
<dbReference type="Pfam" id="PF01512">
    <property type="entry name" value="Complex1_51K"/>
    <property type="match status" value="1"/>
</dbReference>
<dbReference type="SUPFAM" id="SSF142984">
    <property type="entry name" value="Nqo1 middle domain-like"/>
    <property type="match status" value="1"/>
</dbReference>
<comment type="similarity">
    <text evidence="1">Belongs to the complex I 51 kDa subunit family.</text>
</comment>
<name>A0A382KD08_9ZZZZ</name>
<organism evidence="7">
    <name type="scientific">marine metagenome</name>
    <dbReference type="NCBI Taxonomy" id="408172"/>
    <lineage>
        <taxon>unclassified sequences</taxon>
        <taxon>metagenomes</taxon>
        <taxon>ecological metagenomes</taxon>
    </lineage>
</organism>
<dbReference type="SUPFAM" id="SSF142019">
    <property type="entry name" value="Nqo1 FMN-binding domain-like"/>
    <property type="match status" value="1"/>
</dbReference>
<accession>A0A382KD08</accession>
<evidence type="ECO:0000256" key="3">
    <source>
        <dbReference type="ARBA" id="ARBA00022723"/>
    </source>
</evidence>
<dbReference type="FunFam" id="3.40.50.11540:FF:000001">
    <property type="entry name" value="NADH dehydrogenase [ubiquinone] flavoprotein 1, mitochondrial"/>
    <property type="match status" value="1"/>
</dbReference>
<gene>
    <name evidence="7" type="ORF">METZ01_LOCUS273761</name>
</gene>
<feature type="non-terminal residue" evidence="7">
    <location>
        <position position="1"/>
    </location>
</feature>
<dbReference type="GO" id="GO:0046872">
    <property type="term" value="F:metal ion binding"/>
    <property type="evidence" value="ECO:0007669"/>
    <property type="project" value="UniProtKB-KW"/>
</dbReference>
<dbReference type="InterPro" id="IPR011538">
    <property type="entry name" value="Nuo51_FMN-bd"/>
</dbReference>
<keyword evidence="5" id="KW-0411">Iron-sulfur</keyword>
<evidence type="ECO:0000256" key="2">
    <source>
        <dbReference type="ARBA" id="ARBA00022485"/>
    </source>
</evidence>
<dbReference type="AlphaFoldDB" id="A0A382KD08"/>
<dbReference type="InterPro" id="IPR037225">
    <property type="entry name" value="Nuo51_FMN-bd_sf"/>
</dbReference>
<evidence type="ECO:0000256" key="1">
    <source>
        <dbReference type="ARBA" id="ARBA00007523"/>
    </source>
</evidence>
<feature type="domain" description="NADH-ubiquinone oxidoreductase 51kDa subunit FMN-binding" evidence="6">
    <location>
        <begin position="8"/>
        <end position="151"/>
    </location>
</feature>
<dbReference type="Gene3D" id="3.40.50.11540">
    <property type="entry name" value="NADH-ubiquinone oxidoreductase 51kDa subunit"/>
    <property type="match status" value="1"/>
</dbReference>
<proteinExistence type="inferred from homology"/>
<reference evidence="7" key="1">
    <citation type="submission" date="2018-05" db="EMBL/GenBank/DDBJ databases">
        <authorList>
            <person name="Lanie J.A."/>
            <person name="Ng W.-L."/>
            <person name="Kazmierczak K.M."/>
            <person name="Andrzejewski T.M."/>
            <person name="Davidsen T.M."/>
            <person name="Wayne K.J."/>
            <person name="Tettelin H."/>
            <person name="Glass J.I."/>
            <person name="Rusch D."/>
            <person name="Podicherti R."/>
            <person name="Tsui H.-C.T."/>
            <person name="Winkler M.E."/>
        </authorList>
    </citation>
    <scope>NUCLEOTIDE SEQUENCE</scope>
</reference>
<protein>
    <recommendedName>
        <fullName evidence="6">NADH-ubiquinone oxidoreductase 51kDa subunit FMN-binding domain-containing protein</fullName>
    </recommendedName>
</protein>
<keyword evidence="3" id="KW-0479">Metal-binding</keyword>
<evidence type="ECO:0000256" key="5">
    <source>
        <dbReference type="ARBA" id="ARBA00023014"/>
    </source>
</evidence>
<keyword evidence="2" id="KW-0004">4Fe-4S</keyword>
<evidence type="ECO:0000259" key="6">
    <source>
        <dbReference type="Pfam" id="PF01512"/>
    </source>
</evidence>
<evidence type="ECO:0000313" key="7">
    <source>
        <dbReference type="EMBL" id="SVC20907.1"/>
    </source>
</evidence>
<dbReference type="GO" id="GO:0051539">
    <property type="term" value="F:4 iron, 4 sulfur cluster binding"/>
    <property type="evidence" value="ECO:0007669"/>
    <property type="project" value="UniProtKB-KW"/>
</dbReference>
<dbReference type="PANTHER" id="PTHR43578:SF3">
    <property type="entry name" value="NADH-QUINONE OXIDOREDUCTASE SUBUNIT F"/>
    <property type="match status" value="1"/>
</dbReference>
<feature type="non-terminal residue" evidence="7">
    <location>
        <position position="285"/>
    </location>
</feature>
<sequence length="285" mass="31350">VRHPNPKPIYLICNADESEPGTFKDRQIIHKDPHQLIEGMILSCYANDVKLAYIYIRGEFPEGARILNRAIDEARANGFLGRGICGTGYDLEIHVHRGAGAYICGEETGLIESLEGKRPYPRIKPPYFPAVLGLYMCPTIVNNVETLCNVRHVLEMGGDAYASLGTLANTGTRIVSLSGQVRRPGYYEIEVGKATLGELIFHKNFGQGLRDGRKLRAIIPGGSSSKVFRAGEKFNIKSKDKWGAVIEQKLGLLDIPYDFDTLMKCGSMSGSSAIIVLDDSVDMVE</sequence>